<dbReference type="PANTHER" id="PTHR12389">
    <property type="entry name" value="ZINC FINGER PROTEIN 294"/>
    <property type="match status" value="1"/>
</dbReference>
<evidence type="ECO:0000256" key="4">
    <source>
        <dbReference type="ARBA" id="ARBA00007997"/>
    </source>
</evidence>
<accession>A0A367Y1X8</accession>
<dbReference type="InterPro" id="IPR013083">
    <property type="entry name" value="Znf_RING/FYVE/PHD"/>
</dbReference>
<reference evidence="18 19" key="1">
    <citation type="submission" date="2018-06" db="EMBL/GenBank/DDBJ databases">
        <title>Whole genome sequencing of Candida tropicalis (genome annotated by CSBL at Korea University).</title>
        <authorList>
            <person name="Ahn J."/>
        </authorList>
    </citation>
    <scope>NUCLEOTIDE SEQUENCE [LARGE SCALE GENOMIC DNA]</scope>
    <source>
        <strain evidence="18 19">ATCC 20962</strain>
    </source>
</reference>
<dbReference type="GO" id="GO:0005829">
    <property type="term" value="C:cytosol"/>
    <property type="evidence" value="ECO:0007669"/>
    <property type="project" value="UniProtKB-SubCell"/>
</dbReference>
<dbReference type="PROSITE" id="PS50089">
    <property type="entry name" value="ZF_RING_2"/>
    <property type="match status" value="1"/>
</dbReference>
<dbReference type="InterPro" id="IPR054476">
    <property type="entry name" value="Ltn1_N"/>
</dbReference>
<dbReference type="STRING" id="5486.A0A367Y1X8"/>
<dbReference type="GO" id="GO:0008270">
    <property type="term" value="F:zinc ion binding"/>
    <property type="evidence" value="ECO:0007669"/>
    <property type="project" value="UniProtKB-KW"/>
</dbReference>
<dbReference type="SMART" id="SM00744">
    <property type="entry name" value="RINGv"/>
    <property type="match status" value="1"/>
</dbReference>
<dbReference type="GO" id="GO:0043023">
    <property type="term" value="F:ribosomal large subunit binding"/>
    <property type="evidence" value="ECO:0007669"/>
    <property type="project" value="TreeGrafter"/>
</dbReference>
<evidence type="ECO:0000256" key="3">
    <source>
        <dbReference type="ARBA" id="ARBA00004906"/>
    </source>
</evidence>
<keyword evidence="7" id="KW-0963">Cytoplasm</keyword>
<dbReference type="Gene3D" id="3.30.40.10">
    <property type="entry name" value="Zinc/RING finger domain, C3HC4 (zinc finger)"/>
    <property type="match status" value="1"/>
</dbReference>
<dbReference type="GO" id="GO:0072344">
    <property type="term" value="P:rescue of stalled ribosome"/>
    <property type="evidence" value="ECO:0007669"/>
    <property type="project" value="UniProtKB-UniRule"/>
</dbReference>
<dbReference type="Pfam" id="PF22958">
    <property type="entry name" value="Ltn1_1st"/>
    <property type="match status" value="1"/>
</dbReference>
<evidence type="ECO:0000256" key="8">
    <source>
        <dbReference type="ARBA" id="ARBA00022679"/>
    </source>
</evidence>
<name>A0A367Y1X8_9ASCO</name>
<dbReference type="CDD" id="cd16491">
    <property type="entry name" value="RING-CH-C4HC3_LTN1"/>
    <property type="match status" value="1"/>
</dbReference>
<evidence type="ECO:0000256" key="16">
    <source>
        <dbReference type="RuleBase" id="RU367090"/>
    </source>
</evidence>
<evidence type="ECO:0000256" key="11">
    <source>
        <dbReference type="ARBA" id="ARBA00022771"/>
    </source>
</evidence>
<evidence type="ECO:0000256" key="2">
    <source>
        <dbReference type="ARBA" id="ARBA00004514"/>
    </source>
</evidence>
<dbReference type="GO" id="GO:1990112">
    <property type="term" value="C:RQC complex"/>
    <property type="evidence" value="ECO:0007669"/>
    <property type="project" value="UniProtKB-UniRule"/>
</dbReference>
<comment type="pathway">
    <text evidence="3 16">Protein modification; protein ubiquitination.</text>
</comment>
<dbReference type="GO" id="GO:1990116">
    <property type="term" value="P:ribosome-associated ubiquitin-dependent protein catabolic process"/>
    <property type="evidence" value="ECO:0007669"/>
    <property type="project" value="UniProtKB-UniRule"/>
</dbReference>
<comment type="catalytic activity">
    <reaction evidence="1 16">
        <text>S-ubiquitinyl-[E2 ubiquitin-conjugating enzyme]-L-cysteine + [acceptor protein]-L-lysine = [E2 ubiquitin-conjugating enzyme]-L-cysteine + N(6)-ubiquitinyl-[acceptor protein]-L-lysine.</text>
        <dbReference type="EC" id="2.3.2.27"/>
    </reaction>
</comment>
<organism evidence="18 19">
    <name type="scientific">Candida viswanathii</name>
    <dbReference type="NCBI Taxonomy" id="5486"/>
    <lineage>
        <taxon>Eukaryota</taxon>
        <taxon>Fungi</taxon>
        <taxon>Dikarya</taxon>
        <taxon>Ascomycota</taxon>
        <taxon>Saccharomycotina</taxon>
        <taxon>Pichiomycetes</taxon>
        <taxon>Debaryomycetaceae</taxon>
        <taxon>Candida/Lodderomyces clade</taxon>
        <taxon>Candida</taxon>
    </lineage>
</organism>
<dbReference type="InterPro" id="IPR001841">
    <property type="entry name" value="Znf_RING"/>
</dbReference>
<keyword evidence="10" id="KW-0677">Repeat</keyword>
<protein>
    <recommendedName>
        <fullName evidence="6 16">E3 ubiquitin-protein ligase listerin</fullName>
        <ecNumber evidence="5 16">2.3.2.27</ecNumber>
    </recommendedName>
    <alternativeName>
        <fullName evidence="16">RING-type E3 ubiquitin transferase listerin</fullName>
    </alternativeName>
</protein>
<comment type="subcellular location">
    <subcellularLocation>
        <location evidence="2">Cytoplasm</location>
        <location evidence="2">Cytosol</location>
    </subcellularLocation>
</comment>
<dbReference type="UniPathway" id="UPA00143"/>
<keyword evidence="12 16" id="KW-0833">Ubl conjugation pathway</keyword>
<dbReference type="InterPro" id="IPR011989">
    <property type="entry name" value="ARM-like"/>
</dbReference>
<evidence type="ECO:0000313" key="19">
    <source>
        <dbReference type="Proteomes" id="UP000253472"/>
    </source>
</evidence>
<keyword evidence="9 16" id="KW-0479">Metal-binding</keyword>
<dbReference type="SMART" id="SM01197">
    <property type="entry name" value="FANCL_C"/>
    <property type="match status" value="1"/>
</dbReference>
<dbReference type="Pfam" id="PF22999">
    <property type="entry name" value="LTN1_E3_ligase_6th"/>
    <property type="match status" value="1"/>
</dbReference>
<evidence type="ECO:0000256" key="14">
    <source>
        <dbReference type="ARBA" id="ARBA00055150"/>
    </source>
</evidence>
<evidence type="ECO:0000256" key="7">
    <source>
        <dbReference type="ARBA" id="ARBA00022490"/>
    </source>
</evidence>
<dbReference type="EMBL" id="QLNQ01000027">
    <property type="protein sequence ID" value="RCK59649.1"/>
    <property type="molecule type" value="Genomic_DNA"/>
</dbReference>
<dbReference type="EC" id="2.3.2.27" evidence="5 16"/>
<dbReference type="Pfam" id="PF23009">
    <property type="entry name" value="UBC_like"/>
    <property type="match status" value="1"/>
</dbReference>
<comment type="caution">
    <text evidence="18">The sequence shown here is derived from an EMBL/GenBank/DDBJ whole genome shotgun (WGS) entry which is preliminary data.</text>
</comment>
<keyword evidence="8 16" id="KW-0808">Transferase</keyword>
<dbReference type="InterPro" id="IPR054477">
    <property type="entry name" value="LTN1_E3_ligase_6th"/>
</dbReference>
<evidence type="ECO:0000313" key="18">
    <source>
        <dbReference type="EMBL" id="RCK59649.1"/>
    </source>
</evidence>
<comment type="function">
    <text evidence="14">E3 ubiquitin-protein ligase component of the ribosome quality control complex (RQC), a ribosome-associated complex that mediates ubiquitination and extraction of incompletely synthesized nascent chains for proteasomal degradation. Mediates ubiquitination of proteins derived from mRNAs lacking stop codons (non-stop proteins) and other translation arrest products induced by poly-lysine sequences and tandem rare codons. Ubiquitination leads to CDC48 recruitment for extraction and degradation of the incomplete translation product. May indirectly play a role in chromatin function and transcription.</text>
</comment>
<keyword evidence="11 15" id="KW-0863">Zinc-finger</keyword>
<dbReference type="SUPFAM" id="SSF57850">
    <property type="entry name" value="RING/U-box"/>
    <property type="match status" value="1"/>
</dbReference>
<dbReference type="Proteomes" id="UP000253472">
    <property type="component" value="Unassembled WGS sequence"/>
</dbReference>
<keyword evidence="19" id="KW-1185">Reference proteome</keyword>
<dbReference type="OrthoDB" id="6108at2759"/>
<dbReference type="InterPro" id="IPR054478">
    <property type="entry name" value="LTN1_UBC"/>
</dbReference>
<feature type="domain" description="RING-type" evidence="17">
    <location>
        <begin position="1284"/>
        <end position="1330"/>
    </location>
</feature>
<comment type="function">
    <text evidence="16">E3 ubiquitin-protein ligase. Component of the ribosome quality control complex (RQC), a ribosome-associated complex that mediates ubiquitination and extraction of incompletely synthesized nascent chains for proteasomal degradation.</text>
</comment>
<dbReference type="InterPro" id="IPR039804">
    <property type="entry name" value="RING-CH-C4HC3_LTN1"/>
</dbReference>
<evidence type="ECO:0000259" key="17">
    <source>
        <dbReference type="PROSITE" id="PS50089"/>
    </source>
</evidence>
<evidence type="ECO:0000256" key="1">
    <source>
        <dbReference type="ARBA" id="ARBA00000900"/>
    </source>
</evidence>
<dbReference type="Pfam" id="PF13639">
    <property type="entry name" value="zf-RING_2"/>
    <property type="match status" value="1"/>
</dbReference>
<sequence length="1337" mass="154330">MSLEHIGDLGYNGFPVSLNYITALPDVSLLQNSEIVVIFKSLSKKDPKTKEKALQELLAVTDTDDTTIMAWIQMYPKLALDNSRTVRLLCHQIQERFLTIVGGKAFSKYLKSTIPVWLMGLYDTDKSVSSVALKTLSSTFDGDKLNKTWVIFKEQILNLIATIVTVETEETLSDKRYTNESEMTIKYNRALIGAINMLAKYPEEQQSILSLEALWDHLRTDDLALFRTLLLLINSLSDDNTESLYKLISKKFFKIKLKSTQSIIYSNVIIPFWQCILGLTKFGHQHKLKKNFWDYGGSKASPKFYEYLKLGSCNLNGRYYELIKQVLETLKELNIVVDFKNQTEFDFIVEVVFREQRFKAAALDCLFTVLDCFDVEYDFAPIFLKILKGTPRDKTEMLDVIAKNYKDNMKDLFIIEAPDKTIAANYFEVLKRVGLTDVLDQVVRRAVEDSSFEILTIYLKNEKQPIPEVQELLEELPSYLEEDCVDRVLDLFFVANQTDIPVNDLFFKLSIVKPDKVEWFLLKLNIQVDKQQHPDIYSYLEELSKKGANETVIKLTKDKDILANMDLSVDVINKYNLLPTIIDQDISQTIQSAWQSLNAQFLLSLRQYKDKYLDSMVTYLKSTAADTNLSDFYEFAKDGPLPDFENDVNAAVEQIDTHTVAISNPLQLAVYLCKATPGEINDFIPVIGNFLAHTEEVTPLMLMTREYISDYLLVKENPAEQILDVLTKLEAQITAHFNGIPFAELVTEEGPLSSVFSLAEGDSVGAFYAARVIKRVLENAVDIESTLDYDIKTSLVKTPLKFAGIVSGVSKHISKFDRLKNYLFSEILAVKKEEQILTEGLKWVSLCLLFMNVEENSFPIHKLTMVFNLMNEWLDSSIAYDDDFIDMRVQLIRFLGYINQDDLPDVYYELTEKLVENNLEIMQLQPERLDLLYYTLKFIKSGFDQELLEVFLNFNPRDNQASAFVQDTLHRALQRASVKPDKSQLIDLFSKSQLEATQRICAWFLNKIILADQLDFVVEYQLAKDDRHAEIEPQFIDIINDKHFDITRFLWTWYLIFTHFEDVTLKIKSDYVNQLGNELMILLDFVFDYLQFDEKFFNTLIVGETNIIPDYDLLETSKLEPLDYELKYLAVNIYFRCVQYCGSQVQLWFKEIRDKQYKNKVEKFTTRFISPILISHVLDQVTKEKDRIQGSDENMKIKVNLVAREIRLSYLIDDQKMEMVIRVPVNYPLDNVTVDGPLRLGVKENQWKAWLLASQRVISFGSIVEAIELFCKNVNLHFSGFEDCAICYSILHQDSSLPSKTCPTCSNKFHAACLYKWFKSSGSATCPLCRSAFNFKK</sequence>
<dbReference type="GO" id="GO:0016567">
    <property type="term" value="P:protein ubiquitination"/>
    <property type="evidence" value="ECO:0007669"/>
    <property type="project" value="UniProtKB-UniPathway"/>
</dbReference>
<dbReference type="FunFam" id="3.30.40.10:FF:000038">
    <property type="entry name" value="E3 ubiquitin-protein ligase listerin"/>
    <property type="match status" value="1"/>
</dbReference>
<evidence type="ECO:0000256" key="12">
    <source>
        <dbReference type="ARBA" id="ARBA00022786"/>
    </source>
</evidence>
<comment type="subunit">
    <text evidence="16">Component of the ribosome quality control complex (RQC).</text>
</comment>
<evidence type="ECO:0000256" key="10">
    <source>
        <dbReference type="ARBA" id="ARBA00022737"/>
    </source>
</evidence>
<comment type="similarity">
    <text evidence="4 16">Belongs to the LTN1 family.</text>
</comment>
<proteinExistence type="inferred from homology"/>
<keyword evidence="13 16" id="KW-0862">Zinc</keyword>
<evidence type="ECO:0000256" key="5">
    <source>
        <dbReference type="ARBA" id="ARBA00012483"/>
    </source>
</evidence>
<dbReference type="GO" id="GO:0061630">
    <property type="term" value="F:ubiquitin protein ligase activity"/>
    <property type="evidence" value="ECO:0007669"/>
    <property type="project" value="UniProtKB-UniRule"/>
</dbReference>
<dbReference type="InterPro" id="IPR011016">
    <property type="entry name" value="Znf_RING-CH"/>
</dbReference>
<dbReference type="Gene3D" id="1.25.10.10">
    <property type="entry name" value="Leucine-rich Repeat Variant"/>
    <property type="match status" value="1"/>
</dbReference>
<dbReference type="PANTHER" id="PTHR12389:SF0">
    <property type="entry name" value="E3 UBIQUITIN-PROTEIN LIGASE LISTERIN"/>
    <property type="match status" value="1"/>
</dbReference>
<evidence type="ECO:0000256" key="15">
    <source>
        <dbReference type="PROSITE-ProRule" id="PRU00175"/>
    </source>
</evidence>
<evidence type="ECO:0000256" key="13">
    <source>
        <dbReference type="ARBA" id="ARBA00022833"/>
    </source>
</evidence>
<evidence type="ECO:0000256" key="6">
    <source>
        <dbReference type="ARBA" id="ARBA00017157"/>
    </source>
</evidence>
<gene>
    <name evidence="18" type="primary">RKR1</name>
    <name evidence="18" type="ORF">Cantr_07024</name>
</gene>
<evidence type="ECO:0000256" key="9">
    <source>
        <dbReference type="ARBA" id="ARBA00022723"/>
    </source>
</evidence>
<dbReference type="InterPro" id="IPR039795">
    <property type="entry name" value="LTN1/Rkr1"/>
</dbReference>